<sequence length="52" mass="5752">ETSQQKILQLASTDEDQRASRYLSLLLAQRVLKNRQASQSSLQGSLSDQACS</sequence>
<evidence type="ECO:0000313" key="1">
    <source>
        <dbReference type="EMBL" id="MCI84724.1"/>
    </source>
</evidence>
<name>A0A392V8X9_9FABA</name>
<dbReference type="Proteomes" id="UP000265520">
    <property type="component" value="Unassembled WGS sequence"/>
</dbReference>
<protein>
    <submittedName>
        <fullName evidence="1">Uncharacterized protein</fullName>
    </submittedName>
</protein>
<dbReference type="EMBL" id="LXQA011097756">
    <property type="protein sequence ID" value="MCI84724.1"/>
    <property type="molecule type" value="Genomic_DNA"/>
</dbReference>
<reference evidence="1 2" key="1">
    <citation type="journal article" date="2018" name="Front. Plant Sci.">
        <title>Red Clover (Trifolium pratense) and Zigzag Clover (T. medium) - A Picture of Genomic Similarities and Differences.</title>
        <authorList>
            <person name="Dluhosova J."/>
            <person name="Istvanek J."/>
            <person name="Nedelnik J."/>
            <person name="Repkova J."/>
        </authorList>
    </citation>
    <scope>NUCLEOTIDE SEQUENCE [LARGE SCALE GENOMIC DNA]</scope>
    <source>
        <strain evidence="2">cv. 10/8</strain>
        <tissue evidence="1">Leaf</tissue>
    </source>
</reference>
<accession>A0A392V8X9</accession>
<comment type="caution">
    <text evidence="1">The sequence shown here is derived from an EMBL/GenBank/DDBJ whole genome shotgun (WGS) entry which is preliminary data.</text>
</comment>
<proteinExistence type="predicted"/>
<organism evidence="1 2">
    <name type="scientific">Trifolium medium</name>
    <dbReference type="NCBI Taxonomy" id="97028"/>
    <lineage>
        <taxon>Eukaryota</taxon>
        <taxon>Viridiplantae</taxon>
        <taxon>Streptophyta</taxon>
        <taxon>Embryophyta</taxon>
        <taxon>Tracheophyta</taxon>
        <taxon>Spermatophyta</taxon>
        <taxon>Magnoliopsida</taxon>
        <taxon>eudicotyledons</taxon>
        <taxon>Gunneridae</taxon>
        <taxon>Pentapetalae</taxon>
        <taxon>rosids</taxon>
        <taxon>fabids</taxon>
        <taxon>Fabales</taxon>
        <taxon>Fabaceae</taxon>
        <taxon>Papilionoideae</taxon>
        <taxon>50 kb inversion clade</taxon>
        <taxon>NPAAA clade</taxon>
        <taxon>Hologalegina</taxon>
        <taxon>IRL clade</taxon>
        <taxon>Trifolieae</taxon>
        <taxon>Trifolium</taxon>
    </lineage>
</organism>
<evidence type="ECO:0000313" key="2">
    <source>
        <dbReference type="Proteomes" id="UP000265520"/>
    </source>
</evidence>
<dbReference type="AlphaFoldDB" id="A0A392V8X9"/>
<keyword evidence="2" id="KW-1185">Reference proteome</keyword>
<feature type="non-terminal residue" evidence="1">
    <location>
        <position position="1"/>
    </location>
</feature>